<dbReference type="GO" id="GO:0034975">
    <property type="term" value="P:protein folding in endoplasmic reticulum"/>
    <property type="evidence" value="ECO:0007669"/>
    <property type="project" value="TreeGrafter"/>
</dbReference>
<evidence type="ECO:0000313" key="9">
    <source>
        <dbReference type="EMBL" id="KAF2481345.1"/>
    </source>
</evidence>
<dbReference type="SMART" id="SM01415">
    <property type="entry name" value="DUF106"/>
    <property type="match status" value="1"/>
</dbReference>
<comment type="subcellular location">
    <subcellularLocation>
        <location evidence="1">Membrane</location>
        <topology evidence="1">Multi-pass membrane protein</topology>
    </subcellularLocation>
</comment>
<proteinExistence type="inferred from homology"/>
<gene>
    <name evidence="9" type="ORF">BDY17DRAFT_254034</name>
</gene>
<dbReference type="PANTHER" id="PTHR13116">
    <property type="entry name" value="ER MEMBRANE PROTEIN COMPLEX SUBUNIT 3"/>
    <property type="match status" value="1"/>
</dbReference>
<comment type="function">
    <text evidence="7">The EMC seems to be required for efficient folding of proteins in the endoplasmic reticulum (ER).</text>
</comment>
<dbReference type="GO" id="GO:0072546">
    <property type="term" value="C:EMC complex"/>
    <property type="evidence" value="ECO:0007669"/>
    <property type="project" value="TreeGrafter"/>
</dbReference>
<dbReference type="Proteomes" id="UP000799767">
    <property type="component" value="Unassembled WGS sequence"/>
</dbReference>
<feature type="transmembrane region" description="Helical" evidence="8">
    <location>
        <begin position="124"/>
        <end position="146"/>
    </location>
</feature>
<evidence type="ECO:0000256" key="1">
    <source>
        <dbReference type="ARBA" id="ARBA00004141"/>
    </source>
</evidence>
<evidence type="ECO:0000256" key="6">
    <source>
        <dbReference type="ARBA" id="ARBA00023136"/>
    </source>
</evidence>
<dbReference type="Pfam" id="PF01956">
    <property type="entry name" value="EMC3_TMCO1"/>
    <property type="match status" value="1"/>
</dbReference>
<dbReference type="RefSeq" id="XP_033587915.1">
    <property type="nucleotide sequence ID" value="XM_033731391.1"/>
</dbReference>
<feature type="transmembrane region" description="Helical" evidence="8">
    <location>
        <begin position="15"/>
        <end position="37"/>
    </location>
</feature>
<dbReference type="InterPro" id="IPR002809">
    <property type="entry name" value="EMC3/TMCO1"/>
</dbReference>
<organism evidence="9 10">
    <name type="scientific">Neohortaea acidophila</name>
    <dbReference type="NCBI Taxonomy" id="245834"/>
    <lineage>
        <taxon>Eukaryota</taxon>
        <taxon>Fungi</taxon>
        <taxon>Dikarya</taxon>
        <taxon>Ascomycota</taxon>
        <taxon>Pezizomycotina</taxon>
        <taxon>Dothideomycetes</taxon>
        <taxon>Dothideomycetidae</taxon>
        <taxon>Mycosphaerellales</taxon>
        <taxon>Teratosphaeriaceae</taxon>
        <taxon>Neohortaea</taxon>
    </lineage>
</organism>
<comment type="similarity">
    <text evidence="2 7">Belongs to the EMC3 family.</text>
</comment>
<evidence type="ECO:0000256" key="8">
    <source>
        <dbReference type="SAM" id="Phobius"/>
    </source>
</evidence>
<dbReference type="InterPro" id="IPR008568">
    <property type="entry name" value="EMC3"/>
</dbReference>
<keyword evidence="5 8" id="KW-1133">Transmembrane helix</keyword>
<dbReference type="AlphaFoldDB" id="A0A6A6PN59"/>
<dbReference type="EMBL" id="MU001638">
    <property type="protein sequence ID" value="KAF2481345.1"/>
    <property type="molecule type" value="Genomic_DNA"/>
</dbReference>
<evidence type="ECO:0000256" key="5">
    <source>
        <dbReference type="ARBA" id="ARBA00022989"/>
    </source>
</evidence>
<dbReference type="PANTHER" id="PTHR13116:SF5">
    <property type="entry name" value="ER MEMBRANE PROTEIN COMPLEX SUBUNIT 3"/>
    <property type="match status" value="1"/>
</dbReference>
<dbReference type="OrthoDB" id="6745403at2759"/>
<evidence type="ECO:0000256" key="4">
    <source>
        <dbReference type="ARBA" id="ARBA00022692"/>
    </source>
</evidence>
<evidence type="ECO:0000256" key="3">
    <source>
        <dbReference type="ARBA" id="ARBA00020822"/>
    </source>
</evidence>
<sequence length="272" mass="30862">MAAQMDQQIHRDPALFYWILLPITVVMILTGILRHYMSTLLQTTPKRQIIEKLREQRYLLRSQGLRVAFPQISKSAFEKRKEWWIDNAKEGKFLADPEARGAKPNPISDPAMMENMMGAMKGNVAMMVPQSLIMGWINAFFSGYVISWYGNANVYGVVVKLPFPLTPQFKQMLQAGVGTRDLDVRWVSSLSWYFLTLFGLQPVYNFILGSNNAAAQVTQQMAQAQMGSPMGGADNPDKIFAAEVENLEVIEHWYILDGVEERLIKKLEATPI</sequence>
<evidence type="ECO:0000256" key="7">
    <source>
        <dbReference type="PIRNR" id="PIRNR010045"/>
    </source>
</evidence>
<dbReference type="GeneID" id="54472393"/>
<evidence type="ECO:0000256" key="2">
    <source>
        <dbReference type="ARBA" id="ARBA00005376"/>
    </source>
</evidence>
<keyword evidence="10" id="KW-1185">Reference proteome</keyword>
<evidence type="ECO:0000313" key="10">
    <source>
        <dbReference type="Proteomes" id="UP000799767"/>
    </source>
</evidence>
<reference evidence="9" key="1">
    <citation type="journal article" date="2020" name="Stud. Mycol.">
        <title>101 Dothideomycetes genomes: a test case for predicting lifestyles and emergence of pathogens.</title>
        <authorList>
            <person name="Haridas S."/>
            <person name="Albert R."/>
            <person name="Binder M."/>
            <person name="Bloem J."/>
            <person name="Labutti K."/>
            <person name="Salamov A."/>
            <person name="Andreopoulos B."/>
            <person name="Baker S."/>
            <person name="Barry K."/>
            <person name="Bills G."/>
            <person name="Bluhm B."/>
            <person name="Cannon C."/>
            <person name="Castanera R."/>
            <person name="Culley D."/>
            <person name="Daum C."/>
            <person name="Ezra D."/>
            <person name="Gonzalez J."/>
            <person name="Henrissat B."/>
            <person name="Kuo A."/>
            <person name="Liang C."/>
            <person name="Lipzen A."/>
            <person name="Lutzoni F."/>
            <person name="Magnuson J."/>
            <person name="Mondo S."/>
            <person name="Nolan M."/>
            <person name="Ohm R."/>
            <person name="Pangilinan J."/>
            <person name="Park H.-J."/>
            <person name="Ramirez L."/>
            <person name="Alfaro M."/>
            <person name="Sun H."/>
            <person name="Tritt A."/>
            <person name="Yoshinaga Y."/>
            <person name="Zwiers L.-H."/>
            <person name="Turgeon B."/>
            <person name="Goodwin S."/>
            <person name="Spatafora J."/>
            <person name="Crous P."/>
            <person name="Grigoriev I."/>
        </authorList>
    </citation>
    <scope>NUCLEOTIDE SEQUENCE</scope>
    <source>
        <strain evidence="9">CBS 113389</strain>
    </source>
</reference>
<keyword evidence="6 8" id="KW-0472">Membrane</keyword>
<protein>
    <recommendedName>
        <fullName evidence="3 7">ER membrane protein complex subunit 3</fullName>
    </recommendedName>
</protein>
<accession>A0A6A6PN59</accession>
<name>A0A6A6PN59_9PEZI</name>
<keyword evidence="4 8" id="KW-0812">Transmembrane</keyword>
<dbReference type="PIRSF" id="PIRSF010045">
    <property type="entry name" value="DUF850_TM_euk"/>
    <property type="match status" value="1"/>
</dbReference>
<feature type="transmembrane region" description="Helical" evidence="8">
    <location>
        <begin position="190"/>
        <end position="208"/>
    </location>
</feature>